<keyword evidence="5 6" id="KW-0472">Membrane</keyword>
<accession>A0A6J4D177</accession>
<dbReference type="AlphaFoldDB" id="A0A6J4D177"/>
<dbReference type="PANTHER" id="PTHR37821:SF1">
    <property type="entry name" value="AMINO ACID TRANSPORTER YUIF-RELATED"/>
    <property type="match status" value="1"/>
</dbReference>
<feature type="domain" description="Putative Na+/H+ antiporter N-terminal" evidence="8">
    <location>
        <begin position="2"/>
        <end position="48"/>
    </location>
</feature>
<evidence type="ECO:0000256" key="6">
    <source>
        <dbReference type="SAM" id="Phobius"/>
    </source>
</evidence>
<feature type="transmembrane region" description="Helical" evidence="6">
    <location>
        <begin position="69"/>
        <end position="86"/>
    </location>
</feature>
<evidence type="ECO:0000256" key="1">
    <source>
        <dbReference type="ARBA" id="ARBA00004651"/>
    </source>
</evidence>
<proteinExistence type="predicted"/>
<evidence type="ECO:0000256" key="2">
    <source>
        <dbReference type="ARBA" id="ARBA00022475"/>
    </source>
</evidence>
<feature type="transmembrane region" description="Helical" evidence="6">
    <location>
        <begin position="20"/>
        <end position="38"/>
    </location>
</feature>
<evidence type="ECO:0000256" key="3">
    <source>
        <dbReference type="ARBA" id="ARBA00022692"/>
    </source>
</evidence>
<feature type="transmembrane region" description="Helical" evidence="6">
    <location>
        <begin position="98"/>
        <end position="122"/>
    </location>
</feature>
<gene>
    <name evidence="9" type="ORF">SNTW_14370</name>
</gene>
<dbReference type="InterPro" id="IPR052576">
    <property type="entry name" value="AA_Transporter-Related"/>
</dbReference>
<keyword evidence="2" id="KW-1003">Cell membrane</keyword>
<feature type="transmembrane region" description="Helical" evidence="6">
    <location>
        <begin position="142"/>
        <end position="165"/>
    </location>
</feature>
<dbReference type="Pfam" id="PF03553">
    <property type="entry name" value="Na_H_antiporter"/>
    <property type="match status" value="1"/>
</dbReference>
<reference evidence="9 10" key="1">
    <citation type="submission" date="2019-06" db="EMBL/GenBank/DDBJ databases">
        <title>Complete genome sequence of Helicobacter suis SNTW101c.</title>
        <authorList>
            <person name="Rimbara E."/>
            <person name="Suzuki M."/>
            <person name="Matsui H."/>
            <person name="Nakamura M."/>
            <person name="Mori S."/>
            <person name="Shibayama K."/>
        </authorList>
    </citation>
    <scope>NUCLEOTIDE SEQUENCE [LARGE SCALE GENOMIC DNA]</scope>
    <source>
        <strain evidence="9 10">SNTW101c</strain>
    </source>
</reference>
<comment type="subcellular location">
    <subcellularLocation>
        <location evidence="1">Cell membrane</location>
        <topology evidence="1">Multi-pass membrane protein</topology>
    </subcellularLocation>
</comment>
<evidence type="ECO:0000259" key="7">
    <source>
        <dbReference type="Pfam" id="PF03553"/>
    </source>
</evidence>
<evidence type="ECO:0000259" key="8">
    <source>
        <dbReference type="Pfam" id="PF13726"/>
    </source>
</evidence>
<protein>
    <submittedName>
        <fullName evidence="9">Histidine permease</fullName>
    </submittedName>
</protein>
<dbReference type="EMBL" id="AP019774">
    <property type="protein sequence ID" value="BCD70792.1"/>
    <property type="molecule type" value="Genomic_DNA"/>
</dbReference>
<keyword evidence="4 6" id="KW-1133">Transmembrane helix</keyword>
<dbReference type="Pfam" id="PF13726">
    <property type="entry name" value="Na_H_antiport_2"/>
    <property type="match status" value="1"/>
</dbReference>
<organism evidence="9 10">
    <name type="scientific">Helicobacter suis</name>
    <dbReference type="NCBI Taxonomy" id="104628"/>
    <lineage>
        <taxon>Bacteria</taxon>
        <taxon>Pseudomonadati</taxon>
        <taxon>Campylobacterota</taxon>
        <taxon>Epsilonproteobacteria</taxon>
        <taxon>Campylobacterales</taxon>
        <taxon>Helicobacteraceae</taxon>
        <taxon>Helicobacter</taxon>
    </lineage>
</organism>
<feature type="transmembrane region" description="Helical" evidence="6">
    <location>
        <begin position="280"/>
        <end position="297"/>
    </location>
</feature>
<feature type="transmembrane region" description="Helical" evidence="6">
    <location>
        <begin position="370"/>
        <end position="387"/>
    </location>
</feature>
<sequence>MVQTIKIMIDGMQGNLETALSYVLLGALAVMISSGNLIKILLHKIIGFMDLKASVFCFLIAFISCFSQNLIPVHIAFIPILIPPLLHLMNRLQIDRRAVACALTFGLEAPYMTIPAGFGLIFQQLIVDNLEKNKIHTHLNEVVAVMSIAGLAMVVGLVVAVVILYRKPRIYQERIELPTESDLQLSSKDYLALLGLVLAFVVQIVTGSLPLGAFIGLMVMLVGGVVKWKEMDAVIDTGVKMMAFVAFVMLIAAGFGEVLQKTHAISDLVHMANSAISSKLEGAIVMLAIGLFITLGIGTSFGTLPIIATFYCPLCLALGFDTKATILLIGIAAALGDAGSPASDSTIGPTTGLNADGQHNHIYDTCIPTFLVYNIPLILFGVVGALLL</sequence>
<evidence type="ECO:0000313" key="10">
    <source>
        <dbReference type="Proteomes" id="UP000317935"/>
    </source>
</evidence>
<feature type="domain" description="Na+/H+ antiporter NhaC-like C-terminal" evidence="7">
    <location>
        <begin position="103"/>
        <end position="382"/>
    </location>
</feature>
<keyword evidence="3 6" id="KW-0812">Transmembrane</keyword>
<evidence type="ECO:0000256" key="4">
    <source>
        <dbReference type="ARBA" id="ARBA00022989"/>
    </source>
</evidence>
<evidence type="ECO:0000313" key="9">
    <source>
        <dbReference type="EMBL" id="BCD70792.1"/>
    </source>
</evidence>
<dbReference type="InterPro" id="IPR032813">
    <property type="entry name" value="Na_H_antiport_N"/>
</dbReference>
<feature type="transmembrane region" description="Helical" evidence="6">
    <location>
        <begin position="241"/>
        <end position="259"/>
    </location>
</feature>
<dbReference type="GO" id="GO:0005886">
    <property type="term" value="C:plasma membrane"/>
    <property type="evidence" value="ECO:0007669"/>
    <property type="project" value="UniProtKB-SubCell"/>
</dbReference>
<name>A0A6J4D177_9HELI</name>
<dbReference type="Proteomes" id="UP000317935">
    <property type="component" value="Chromosome"/>
</dbReference>
<feature type="transmembrane region" description="Helical" evidence="6">
    <location>
        <begin position="190"/>
        <end position="221"/>
    </location>
</feature>
<dbReference type="InterPro" id="IPR018461">
    <property type="entry name" value="Na/H_Antiport_NhaC-like_C"/>
</dbReference>
<dbReference type="PANTHER" id="PTHR37821">
    <property type="entry name" value="AMINO ACID TRANSPORTER YUIF-RELATED"/>
    <property type="match status" value="1"/>
</dbReference>
<evidence type="ECO:0000256" key="5">
    <source>
        <dbReference type="ARBA" id="ARBA00023136"/>
    </source>
</evidence>